<dbReference type="HOGENOM" id="CLU_1659558_0_0_0"/>
<sequence length="159" mass="16590">MKATCRCGYLLDVPEDGSDRIVCPKCAAKIRVRRIAPGTPGGDGFIRFACPCGRRLKVKVDEEGSHPPAGKCPDCGKIVPVPSSSSNPALASSHPEAQTAELDAADMAVLETWARGHLAKTAVPAVKAEAGLRVCPGCGRPVHLGAVACRECGTHVPKR</sequence>
<evidence type="ECO:0000313" key="2">
    <source>
        <dbReference type="Proteomes" id="UP000010798"/>
    </source>
</evidence>
<dbReference type="OrthoDB" id="275859at2"/>
<evidence type="ECO:0008006" key="3">
    <source>
        <dbReference type="Google" id="ProtNLM"/>
    </source>
</evidence>
<proteinExistence type="predicted"/>
<reference evidence="1 2" key="1">
    <citation type="submission" date="2012-02" db="EMBL/GenBank/DDBJ databases">
        <title>Complete sequence of chromosome of Singulisphaera acidiphila DSM 18658.</title>
        <authorList>
            <consortium name="US DOE Joint Genome Institute (JGI-PGF)"/>
            <person name="Lucas S."/>
            <person name="Copeland A."/>
            <person name="Lapidus A."/>
            <person name="Glavina del Rio T."/>
            <person name="Dalin E."/>
            <person name="Tice H."/>
            <person name="Bruce D."/>
            <person name="Goodwin L."/>
            <person name="Pitluck S."/>
            <person name="Peters L."/>
            <person name="Ovchinnikova G."/>
            <person name="Chertkov O."/>
            <person name="Kyrpides N."/>
            <person name="Mavromatis K."/>
            <person name="Ivanova N."/>
            <person name="Brettin T."/>
            <person name="Detter J.C."/>
            <person name="Han C."/>
            <person name="Larimer F."/>
            <person name="Land M."/>
            <person name="Hauser L."/>
            <person name="Markowitz V."/>
            <person name="Cheng J.-F."/>
            <person name="Hugenholtz P."/>
            <person name="Woyke T."/>
            <person name="Wu D."/>
            <person name="Tindall B."/>
            <person name="Pomrenke H."/>
            <person name="Brambilla E."/>
            <person name="Klenk H.-P."/>
            <person name="Eisen J.A."/>
        </authorList>
    </citation>
    <scope>NUCLEOTIDE SEQUENCE [LARGE SCALE GENOMIC DNA]</scope>
    <source>
        <strain evidence="2">ATCC BAA-1392 / DSM 18658 / VKM B-2454 / MOB10</strain>
    </source>
</reference>
<dbReference type="RefSeq" id="WP_015243890.1">
    <property type="nucleotide sequence ID" value="NC_019892.1"/>
</dbReference>
<keyword evidence="2" id="KW-1185">Reference proteome</keyword>
<dbReference type="Proteomes" id="UP000010798">
    <property type="component" value="Chromosome"/>
</dbReference>
<organism evidence="1 2">
    <name type="scientific">Singulisphaera acidiphila (strain ATCC BAA-1392 / DSM 18658 / VKM B-2454 / MOB10)</name>
    <dbReference type="NCBI Taxonomy" id="886293"/>
    <lineage>
        <taxon>Bacteria</taxon>
        <taxon>Pseudomonadati</taxon>
        <taxon>Planctomycetota</taxon>
        <taxon>Planctomycetia</taxon>
        <taxon>Isosphaerales</taxon>
        <taxon>Isosphaeraceae</taxon>
        <taxon>Singulisphaera</taxon>
    </lineage>
</organism>
<gene>
    <name evidence="1" type="ordered locus">Sinac_0254</name>
</gene>
<accession>L0D756</accession>
<dbReference type="KEGG" id="saci:Sinac_0254"/>
<protein>
    <recommendedName>
        <fullName evidence="3">Double zinc ribbon</fullName>
    </recommendedName>
</protein>
<dbReference type="AlphaFoldDB" id="L0D756"/>
<dbReference type="eggNOG" id="ENOG502ZE38">
    <property type="taxonomic scope" value="Bacteria"/>
</dbReference>
<name>L0D756_SINAD</name>
<evidence type="ECO:0000313" key="1">
    <source>
        <dbReference type="EMBL" id="AGA24705.1"/>
    </source>
</evidence>
<dbReference type="EMBL" id="CP003364">
    <property type="protein sequence ID" value="AGA24705.1"/>
    <property type="molecule type" value="Genomic_DNA"/>
</dbReference>